<dbReference type="PANTHER" id="PTHR44520">
    <property type="entry name" value="RESPONSE REGULATOR RCP1-RELATED"/>
    <property type="match status" value="1"/>
</dbReference>
<dbReference type="RefSeq" id="WP_099153727.1">
    <property type="nucleotide sequence ID" value="NZ_PDUD01000036.1"/>
</dbReference>
<dbReference type="InterPro" id="IPR052893">
    <property type="entry name" value="TCS_response_regulator"/>
</dbReference>
<dbReference type="EMBL" id="PDUD01000036">
    <property type="protein sequence ID" value="PHN02787.1"/>
    <property type="molecule type" value="Genomic_DNA"/>
</dbReference>
<keyword evidence="1" id="KW-0597">Phosphoprotein</keyword>
<accession>A0A2D0N2V9</accession>
<organism evidence="3 4">
    <name type="scientific">Flavilitoribacter nigricans (strain ATCC 23147 / DSM 23189 / NBRC 102662 / NCIMB 1420 / SS-2)</name>
    <name type="common">Lewinella nigricans</name>
    <dbReference type="NCBI Taxonomy" id="1122177"/>
    <lineage>
        <taxon>Bacteria</taxon>
        <taxon>Pseudomonadati</taxon>
        <taxon>Bacteroidota</taxon>
        <taxon>Saprospiria</taxon>
        <taxon>Saprospirales</taxon>
        <taxon>Lewinellaceae</taxon>
        <taxon>Flavilitoribacter</taxon>
    </lineage>
</organism>
<evidence type="ECO:0000313" key="3">
    <source>
        <dbReference type="EMBL" id="PHN02787.1"/>
    </source>
</evidence>
<evidence type="ECO:0000256" key="1">
    <source>
        <dbReference type="PROSITE-ProRule" id="PRU00169"/>
    </source>
</evidence>
<dbReference type="Gene3D" id="3.40.50.2300">
    <property type="match status" value="1"/>
</dbReference>
<name>A0A2D0N2V9_FLAN2</name>
<dbReference type="Pfam" id="PF00072">
    <property type="entry name" value="Response_reg"/>
    <property type="match status" value="1"/>
</dbReference>
<dbReference type="PANTHER" id="PTHR44520:SF2">
    <property type="entry name" value="RESPONSE REGULATOR RCP1"/>
    <property type="match status" value="1"/>
</dbReference>
<dbReference type="OrthoDB" id="7631574at2"/>
<feature type="modified residue" description="4-aspartylphosphate" evidence="1">
    <location>
        <position position="62"/>
    </location>
</feature>
<comment type="caution">
    <text evidence="3">The sequence shown here is derived from an EMBL/GenBank/DDBJ whole genome shotgun (WGS) entry which is preliminary data.</text>
</comment>
<dbReference type="AlphaFoldDB" id="A0A2D0N2V9"/>
<protein>
    <recommendedName>
        <fullName evidence="2">Response regulatory domain-containing protein</fullName>
    </recommendedName>
</protein>
<evidence type="ECO:0000313" key="4">
    <source>
        <dbReference type="Proteomes" id="UP000223913"/>
    </source>
</evidence>
<keyword evidence="4" id="KW-1185">Reference proteome</keyword>
<dbReference type="InterPro" id="IPR011006">
    <property type="entry name" value="CheY-like_superfamily"/>
</dbReference>
<feature type="domain" description="Response regulatory" evidence="2">
    <location>
        <begin position="8"/>
        <end position="129"/>
    </location>
</feature>
<dbReference type="GO" id="GO:0000160">
    <property type="term" value="P:phosphorelay signal transduction system"/>
    <property type="evidence" value="ECO:0007669"/>
    <property type="project" value="InterPro"/>
</dbReference>
<reference evidence="3 4" key="1">
    <citation type="submission" date="2017-10" db="EMBL/GenBank/DDBJ databases">
        <title>The draft genome sequence of Lewinella nigricans NBRC 102662.</title>
        <authorList>
            <person name="Wang K."/>
        </authorList>
    </citation>
    <scope>NUCLEOTIDE SEQUENCE [LARGE SCALE GENOMIC DNA]</scope>
    <source>
        <strain evidence="3 4">NBRC 102662</strain>
    </source>
</reference>
<dbReference type="Proteomes" id="UP000223913">
    <property type="component" value="Unassembled WGS sequence"/>
</dbReference>
<dbReference type="SMART" id="SM00448">
    <property type="entry name" value="REC"/>
    <property type="match status" value="1"/>
</dbReference>
<sequence length="144" mass="16413">MQAPKKLQIILVEDSLSDAKLTQYAISRLSPSPELLHFETGDLFFDYLEKDGINLFSLILLDLNLPRMSGIDILQLLRKQKQYSQIPVVMFSSSREETDVLSSYQHGANAYVQKPLTLEDFDRAMEAIVNFWTYANVVPSVVRA</sequence>
<dbReference type="PROSITE" id="PS50110">
    <property type="entry name" value="RESPONSE_REGULATORY"/>
    <property type="match status" value="1"/>
</dbReference>
<dbReference type="InterPro" id="IPR001789">
    <property type="entry name" value="Sig_transdc_resp-reg_receiver"/>
</dbReference>
<gene>
    <name evidence="3" type="ORF">CRP01_29840</name>
</gene>
<proteinExistence type="predicted"/>
<dbReference type="CDD" id="cd17557">
    <property type="entry name" value="REC_Rcp-like"/>
    <property type="match status" value="1"/>
</dbReference>
<dbReference type="SUPFAM" id="SSF52172">
    <property type="entry name" value="CheY-like"/>
    <property type="match status" value="1"/>
</dbReference>
<evidence type="ECO:0000259" key="2">
    <source>
        <dbReference type="PROSITE" id="PS50110"/>
    </source>
</evidence>